<keyword evidence="7" id="KW-0003">3Fe-4S</keyword>
<evidence type="ECO:0000256" key="6">
    <source>
        <dbReference type="ARBA" id="ARBA00023014"/>
    </source>
</evidence>
<dbReference type="EMBL" id="JADBDZ010000001">
    <property type="protein sequence ID" value="MBE1536852.1"/>
    <property type="molecule type" value="Genomic_DNA"/>
</dbReference>
<dbReference type="PANTHER" id="PTHR36923">
    <property type="entry name" value="FERREDOXIN"/>
    <property type="match status" value="1"/>
</dbReference>
<name>A0ABR9K205_9ACTN</name>
<dbReference type="PRINTS" id="PR00352">
    <property type="entry name" value="3FE4SFRDOXIN"/>
</dbReference>
<comment type="function">
    <text evidence="8">Ferredoxins are iron-sulfur proteins that transfer electrons in a wide variety of metabolic reactions.</text>
</comment>
<dbReference type="SUPFAM" id="SSF54862">
    <property type="entry name" value="4Fe-4S ferredoxins"/>
    <property type="match status" value="1"/>
</dbReference>
<evidence type="ECO:0000259" key="10">
    <source>
        <dbReference type="PROSITE" id="PS51379"/>
    </source>
</evidence>
<keyword evidence="12" id="KW-1185">Reference proteome</keyword>
<evidence type="ECO:0000256" key="5">
    <source>
        <dbReference type="ARBA" id="ARBA00023004"/>
    </source>
</evidence>
<sequence>MSGRVVVDRDACIGAGMCLVFAPESFTHDEESKAVVVDQHGDPEEAVDTAVEGCPTGALSRVTDGATA</sequence>
<proteinExistence type="predicted"/>
<evidence type="ECO:0000256" key="8">
    <source>
        <dbReference type="RuleBase" id="RU368020"/>
    </source>
</evidence>
<evidence type="ECO:0000256" key="4">
    <source>
        <dbReference type="ARBA" id="ARBA00022982"/>
    </source>
</evidence>
<comment type="cofactor">
    <cofactor evidence="1">
        <name>[3Fe-4S] cluster</name>
        <dbReference type="ChEBI" id="CHEBI:21137"/>
    </cofactor>
</comment>
<dbReference type="InterPro" id="IPR001080">
    <property type="entry name" value="3Fe4S_ferredoxin"/>
</dbReference>
<dbReference type="Pfam" id="PF13370">
    <property type="entry name" value="Fer4_13"/>
    <property type="match status" value="1"/>
</dbReference>
<keyword evidence="2 8" id="KW-0813">Transport</keyword>
<evidence type="ECO:0000313" key="12">
    <source>
        <dbReference type="Proteomes" id="UP000627838"/>
    </source>
</evidence>
<keyword evidence="4 8" id="KW-0249">Electron transport</keyword>
<organism evidence="11 12">
    <name type="scientific">Actinomadura algeriensis</name>
    <dbReference type="NCBI Taxonomy" id="1679523"/>
    <lineage>
        <taxon>Bacteria</taxon>
        <taxon>Bacillati</taxon>
        <taxon>Actinomycetota</taxon>
        <taxon>Actinomycetes</taxon>
        <taxon>Streptosporangiales</taxon>
        <taxon>Thermomonosporaceae</taxon>
        <taxon>Actinomadura</taxon>
    </lineage>
</organism>
<keyword evidence="5 8" id="KW-0408">Iron</keyword>
<accession>A0ABR9K205</accession>
<keyword evidence="3 8" id="KW-0479">Metal-binding</keyword>
<evidence type="ECO:0000256" key="9">
    <source>
        <dbReference type="SAM" id="MobiDB-lite"/>
    </source>
</evidence>
<dbReference type="RefSeq" id="WP_192762833.1">
    <property type="nucleotide sequence ID" value="NZ_JADBDZ010000001.1"/>
</dbReference>
<dbReference type="Gene3D" id="3.30.70.20">
    <property type="match status" value="1"/>
</dbReference>
<evidence type="ECO:0000313" key="11">
    <source>
        <dbReference type="EMBL" id="MBE1536852.1"/>
    </source>
</evidence>
<evidence type="ECO:0000256" key="2">
    <source>
        <dbReference type="ARBA" id="ARBA00022448"/>
    </source>
</evidence>
<protein>
    <recommendedName>
        <fullName evidence="8">Ferredoxin</fullName>
    </recommendedName>
</protein>
<evidence type="ECO:0000256" key="7">
    <source>
        <dbReference type="ARBA" id="ARBA00023291"/>
    </source>
</evidence>
<evidence type="ECO:0000256" key="1">
    <source>
        <dbReference type="ARBA" id="ARBA00001927"/>
    </source>
</evidence>
<dbReference type="Proteomes" id="UP000627838">
    <property type="component" value="Unassembled WGS sequence"/>
</dbReference>
<gene>
    <name evidence="11" type="ORF">H4W34_006685</name>
</gene>
<comment type="caution">
    <text evidence="11">The sequence shown here is derived from an EMBL/GenBank/DDBJ whole genome shotgun (WGS) entry which is preliminary data.</text>
</comment>
<dbReference type="PROSITE" id="PS51379">
    <property type="entry name" value="4FE4S_FER_2"/>
    <property type="match status" value="1"/>
</dbReference>
<keyword evidence="6 8" id="KW-0411">Iron-sulfur</keyword>
<reference evidence="11 12" key="1">
    <citation type="submission" date="2020-10" db="EMBL/GenBank/DDBJ databases">
        <title>Sequencing the genomes of 1000 actinobacteria strains.</title>
        <authorList>
            <person name="Klenk H.-P."/>
        </authorList>
    </citation>
    <scope>NUCLEOTIDE SEQUENCE [LARGE SCALE GENOMIC DNA]</scope>
    <source>
        <strain evidence="11 12">DSM 46744</strain>
    </source>
</reference>
<feature type="domain" description="4Fe-4S ferredoxin-type" evidence="10">
    <location>
        <begin position="3"/>
        <end position="31"/>
    </location>
</feature>
<feature type="region of interest" description="Disordered" evidence="9">
    <location>
        <begin position="46"/>
        <end position="68"/>
    </location>
</feature>
<dbReference type="InterPro" id="IPR017896">
    <property type="entry name" value="4Fe4S_Fe-S-bd"/>
</dbReference>
<evidence type="ECO:0000256" key="3">
    <source>
        <dbReference type="ARBA" id="ARBA00022723"/>
    </source>
</evidence>
<dbReference type="PANTHER" id="PTHR36923:SF3">
    <property type="entry name" value="FERREDOXIN"/>
    <property type="match status" value="1"/>
</dbReference>
<dbReference type="InterPro" id="IPR051269">
    <property type="entry name" value="Fe-S_cluster_ET"/>
</dbReference>